<protein>
    <submittedName>
        <fullName evidence="1">Uncharacterized protein</fullName>
    </submittedName>
</protein>
<name>C5LRB3_PERM5</name>
<dbReference type="Proteomes" id="UP000007800">
    <property type="component" value="Unassembled WGS sequence"/>
</dbReference>
<dbReference type="EMBL" id="GG684708">
    <property type="protein sequence ID" value="EER00730.1"/>
    <property type="molecule type" value="Genomic_DNA"/>
</dbReference>
<evidence type="ECO:0000313" key="2">
    <source>
        <dbReference type="Proteomes" id="UP000007800"/>
    </source>
</evidence>
<dbReference type="AlphaFoldDB" id="C5LRB3"/>
<evidence type="ECO:0000313" key="1">
    <source>
        <dbReference type="EMBL" id="EER00730.1"/>
    </source>
</evidence>
<feature type="non-terminal residue" evidence="1">
    <location>
        <position position="1"/>
    </location>
</feature>
<dbReference type="GeneID" id="9043911"/>
<organism evidence="2">
    <name type="scientific">Perkinsus marinus (strain ATCC 50983 / TXsc)</name>
    <dbReference type="NCBI Taxonomy" id="423536"/>
    <lineage>
        <taxon>Eukaryota</taxon>
        <taxon>Sar</taxon>
        <taxon>Alveolata</taxon>
        <taxon>Perkinsozoa</taxon>
        <taxon>Perkinsea</taxon>
        <taxon>Perkinsida</taxon>
        <taxon>Perkinsidae</taxon>
        <taxon>Perkinsus</taxon>
    </lineage>
</organism>
<keyword evidence="2" id="KW-1185">Reference proteome</keyword>
<proteinExistence type="predicted"/>
<accession>C5LRB3</accession>
<sequence length="236" mass="26064">SLAQSMQQVEEAIKEGPVALALLVTYNEDVIGEIEKPVVTRIAEETRRMCEGGAMPAQELGEVYGVLARRRRECLRVSDEMLEQVASRLTDLTDEGLRDVFAAMVYAGILSGHARRYYRDLFIRVATDRLIKMPLHCQIQIGRSASSLVGRMKKEPSEGNAVCALAGRISATFFEEAGQGRRFAGLSPTELIHGCLLASSPAASCVTPLTIETRGKMFRMLRRCVNRSEDVENEGK</sequence>
<reference evidence="1 2" key="1">
    <citation type="submission" date="2008-07" db="EMBL/GenBank/DDBJ databases">
        <authorList>
            <person name="El-Sayed N."/>
            <person name="Caler E."/>
            <person name="Inman J."/>
            <person name="Amedeo P."/>
            <person name="Hass B."/>
            <person name="Wortman J."/>
        </authorList>
    </citation>
    <scope>NUCLEOTIDE SEQUENCE [LARGE SCALE GENOMIC DNA]</scope>
    <source>
        <strain evidence="2">ATCC 50983 / TXsc</strain>
    </source>
</reference>
<dbReference type="RefSeq" id="XP_002768012.1">
    <property type="nucleotide sequence ID" value="XM_002767966.1"/>
</dbReference>
<gene>
    <name evidence="1" type="ORF">Pmar_PMAR001610</name>
</gene>
<dbReference type="InParanoid" id="C5LRB3"/>